<feature type="domain" description="Glycoside hydrolase family 2 immunoglobulin-like beta-sandwich" evidence="4">
    <location>
        <begin position="176"/>
        <end position="274"/>
    </location>
</feature>
<comment type="similarity">
    <text evidence="1">Belongs to the glycosyl hydrolase 2 family.</text>
</comment>
<dbReference type="PANTHER" id="PTHR42732">
    <property type="entry name" value="BETA-GALACTOSIDASE"/>
    <property type="match status" value="1"/>
</dbReference>
<dbReference type="InterPro" id="IPR006102">
    <property type="entry name" value="Ig-like_GH2"/>
</dbReference>
<feature type="domain" description="DUF4982" evidence="7">
    <location>
        <begin position="582"/>
        <end position="639"/>
    </location>
</feature>
<dbReference type="InterPro" id="IPR008979">
    <property type="entry name" value="Galactose-bd-like_sf"/>
</dbReference>
<gene>
    <name evidence="8" type="ORF">CMV30_07085</name>
</gene>
<dbReference type="Pfam" id="PF00703">
    <property type="entry name" value="Glyco_hydro_2"/>
    <property type="match status" value="1"/>
</dbReference>
<dbReference type="OrthoDB" id="9762066at2"/>
<dbReference type="InterPro" id="IPR006101">
    <property type="entry name" value="Glyco_hydro_2"/>
</dbReference>
<dbReference type="AlphaFoldDB" id="A0A290Q4X2"/>
<dbReference type="Gene3D" id="2.60.40.10">
    <property type="entry name" value="Immunoglobulins"/>
    <property type="match status" value="2"/>
</dbReference>
<evidence type="ECO:0000256" key="3">
    <source>
        <dbReference type="ARBA" id="ARBA00023295"/>
    </source>
</evidence>
<reference evidence="8 9" key="1">
    <citation type="submission" date="2017-09" db="EMBL/GenBank/DDBJ databases">
        <title>Complete genome sequence of Verrucomicrobial strain HZ-65, isolated from freshwater.</title>
        <authorList>
            <person name="Choi A."/>
        </authorList>
    </citation>
    <scope>NUCLEOTIDE SEQUENCE [LARGE SCALE GENOMIC DNA]</scope>
    <source>
        <strain evidence="8 9">HZ-65</strain>
    </source>
</reference>
<dbReference type="KEGG" id="vbh:CMV30_07085"/>
<evidence type="ECO:0000259" key="6">
    <source>
        <dbReference type="Pfam" id="PF02837"/>
    </source>
</evidence>
<dbReference type="Gene3D" id="3.20.20.80">
    <property type="entry name" value="Glycosidases"/>
    <property type="match status" value="1"/>
</dbReference>
<dbReference type="RefSeq" id="WP_096055367.1">
    <property type="nucleotide sequence ID" value="NZ_CP023344.1"/>
</dbReference>
<dbReference type="Proteomes" id="UP000217265">
    <property type="component" value="Chromosome"/>
</dbReference>
<evidence type="ECO:0000256" key="2">
    <source>
        <dbReference type="ARBA" id="ARBA00022801"/>
    </source>
</evidence>
<evidence type="ECO:0000313" key="9">
    <source>
        <dbReference type="Proteomes" id="UP000217265"/>
    </source>
</evidence>
<dbReference type="InterPro" id="IPR032311">
    <property type="entry name" value="DUF4982"/>
</dbReference>
<dbReference type="SUPFAM" id="SSF51445">
    <property type="entry name" value="(Trans)glycosidases"/>
    <property type="match status" value="1"/>
</dbReference>
<dbReference type="InterPro" id="IPR017853">
    <property type="entry name" value="GH"/>
</dbReference>
<dbReference type="SUPFAM" id="SSF49303">
    <property type="entry name" value="beta-Galactosidase/glucuronidase domain"/>
    <property type="match status" value="1"/>
</dbReference>
<evidence type="ECO:0000313" key="8">
    <source>
        <dbReference type="EMBL" id="ATC63735.1"/>
    </source>
</evidence>
<dbReference type="EMBL" id="CP023344">
    <property type="protein sequence ID" value="ATC63735.1"/>
    <property type="molecule type" value="Genomic_DNA"/>
</dbReference>
<evidence type="ECO:0000256" key="1">
    <source>
        <dbReference type="ARBA" id="ARBA00007401"/>
    </source>
</evidence>
<dbReference type="PANTHER" id="PTHR42732:SF1">
    <property type="entry name" value="BETA-MANNOSIDASE"/>
    <property type="match status" value="1"/>
</dbReference>
<keyword evidence="3" id="KW-0326">Glycosidase</keyword>
<dbReference type="PRINTS" id="PR00132">
    <property type="entry name" value="GLHYDRLASE2"/>
</dbReference>
<protein>
    <recommendedName>
        <fullName evidence="10">Beta-galactosidase</fullName>
    </recommendedName>
</protein>
<evidence type="ECO:0000259" key="4">
    <source>
        <dbReference type="Pfam" id="PF00703"/>
    </source>
</evidence>
<dbReference type="GO" id="GO:0004553">
    <property type="term" value="F:hydrolase activity, hydrolyzing O-glycosyl compounds"/>
    <property type="evidence" value="ECO:0007669"/>
    <property type="project" value="InterPro"/>
</dbReference>
<dbReference type="GO" id="GO:0005975">
    <property type="term" value="P:carbohydrate metabolic process"/>
    <property type="evidence" value="ECO:0007669"/>
    <property type="project" value="InterPro"/>
</dbReference>
<dbReference type="InterPro" id="IPR006104">
    <property type="entry name" value="Glyco_hydro_2_N"/>
</dbReference>
<evidence type="ECO:0008006" key="10">
    <source>
        <dbReference type="Google" id="ProtNLM"/>
    </source>
</evidence>
<dbReference type="InterPro" id="IPR006103">
    <property type="entry name" value="Glyco_hydro_2_cat"/>
</dbReference>
<dbReference type="InterPro" id="IPR051913">
    <property type="entry name" value="GH2_Domain-Containing"/>
</dbReference>
<keyword evidence="2" id="KW-0378">Hydrolase</keyword>
<evidence type="ECO:0000259" key="5">
    <source>
        <dbReference type="Pfam" id="PF02836"/>
    </source>
</evidence>
<dbReference type="InterPro" id="IPR013783">
    <property type="entry name" value="Ig-like_fold"/>
</dbReference>
<feature type="domain" description="Glycoside hydrolase family 2 catalytic" evidence="5">
    <location>
        <begin position="282"/>
        <end position="403"/>
    </location>
</feature>
<sequence>MTESLRLDRDWEFRRVSAAEDAAGWQRVDLPHTPFQPDLDGRDHWLGECEYRRKLRATPAREGSRHVLYVGAAMHSARVLIDGVECGRHSGGYLPFEVDLTAALADGETHTLLLVLDNRDHPDVPPGKPYADLDFCWYGGLYREVELRVYPALHITDPVAAGEVAGGGVLIRTLEASSERALVSAKIHVRNSGSASLPAVVRVEFFAAGKSVASAVSGRLTLAAGQAIHTELELSLSRPRLWSVDDPVLHEVHVTVCSPEGAVIDRRVERVGVRRIAFSRSGGFQLNGRRIRLRGTNRHQEMPYVGYAAGRAAQYRDARRIKEAGFDYVRLSHYPQSSHFLDACDELGIVVMNAIPGWQFIGGEAFQEACYQNAREVIRRDRNHACVVLWELSLNETQMPEAFMAKLHAIGHEELPGDQMYTCGWMDRYDVYIHSRQHGEIHRWQNGDKALVIAEYGDWEFYAANEGFDQKTGAGVHAAWSNARQFRSAGERGLRQQVWNHQIALNDTLSSPAVLDGQWCVFDYARGYHPVRAACGVMDVFRLPKFSYYFYRSQRGPSEDASNWTGGPVVFIASHWTPASDLRVLVYSNCAEVELSLDGHTLGRKRPDVAWMSQHLPHPPFMFDLPRFTPGTLTATGYVGNLPCATHRVSTPGNPAALELAIDDLGIAAASGESDTVIAHVFIRDERGALCIEETGTVVFALESAAVLAGPATVSAEAGIASTVLRLSPEELSAGFSLQASFGGLRGSVAVAGFSVDKSAPPRVPPAPLQPA</sequence>
<organism evidence="8 9">
    <name type="scientific">Nibricoccus aquaticus</name>
    <dbReference type="NCBI Taxonomy" id="2576891"/>
    <lineage>
        <taxon>Bacteria</taxon>
        <taxon>Pseudomonadati</taxon>
        <taxon>Verrucomicrobiota</taxon>
        <taxon>Opitutia</taxon>
        <taxon>Opitutales</taxon>
        <taxon>Opitutaceae</taxon>
        <taxon>Nibricoccus</taxon>
    </lineage>
</organism>
<dbReference type="Gene3D" id="2.60.120.260">
    <property type="entry name" value="Galactose-binding domain-like"/>
    <property type="match status" value="1"/>
</dbReference>
<proteinExistence type="inferred from homology"/>
<dbReference type="InterPro" id="IPR036156">
    <property type="entry name" value="Beta-gal/glucu_dom_sf"/>
</dbReference>
<dbReference type="Pfam" id="PF16355">
    <property type="entry name" value="DUF4982"/>
    <property type="match status" value="1"/>
</dbReference>
<dbReference type="Pfam" id="PF02836">
    <property type="entry name" value="Glyco_hydro_2_C"/>
    <property type="match status" value="1"/>
</dbReference>
<accession>A0A290Q4X2</accession>
<evidence type="ECO:0000259" key="7">
    <source>
        <dbReference type="Pfam" id="PF16355"/>
    </source>
</evidence>
<dbReference type="SUPFAM" id="SSF49785">
    <property type="entry name" value="Galactose-binding domain-like"/>
    <property type="match status" value="1"/>
</dbReference>
<name>A0A290Q4X2_9BACT</name>
<feature type="domain" description="Glycosyl hydrolases family 2 sugar binding" evidence="6">
    <location>
        <begin position="52"/>
        <end position="149"/>
    </location>
</feature>
<keyword evidence="9" id="KW-1185">Reference proteome</keyword>
<dbReference type="Pfam" id="PF02837">
    <property type="entry name" value="Glyco_hydro_2_N"/>
    <property type="match status" value="1"/>
</dbReference>